<dbReference type="PANTHER" id="PTHR15464">
    <property type="entry name" value="TRANSCRIPTION FACTOR 19"/>
    <property type="match status" value="1"/>
</dbReference>
<dbReference type="SMART" id="SM00240">
    <property type="entry name" value="FHA"/>
    <property type="match status" value="1"/>
</dbReference>
<dbReference type="PROSITE" id="PS50006">
    <property type="entry name" value="FHA_DOMAIN"/>
    <property type="match status" value="1"/>
</dbReference>
<evidence type="ECO:0000256" key="3">
    <source>
        <dbReference type="SAM" id="MobiDB-lite"/>
    </source>
</evidence>
<dbReference type="OMA" id="HYLIESC"/>
<dbReference type="HOGENOM" id="CLU_814575_0_0_1"/>
<keyword evidence="2" id="KW-0539">Nucleus</keyword>
<evidence type="ECO:0000313" key="6">
    <source>
        <dbReference type="Proteomes" id="UP000001593"/>
    </source>
</evidence>
<feature type="region of interest" description="Disordered" evidence="3">
    <location>
        <begin position="257"/>
        <end position="320"/>
    </location>
</feature>
<gene>
    <name evidence="5" type="ORF">NEMVEDRAFT_v1g198765</name>
</gene>
<accession>A7RLA5</accession>
<name>A7RLA5_NEMVE</name>
<dbReference type="InterPro" id="IPR000253">
    <property type="entry name" value="FHA_dom"/>
</dbReference>
<dbReference type="InParanoid" id="A7RLA5"/>
<organism evidence="5 6">
    <name type="scientific">Nematostella vectensis</name>
    <name type="common">Starlet sea anemone</name>
    <dbReference type="NCBI Taxonomy" id="45351"/>
    <lineage>
        <taxon>Eukaryota</taxon>
        <taxon>Metazoa</taxon>
        <taxon>Cnidaria</taxon>
        <taxon>Anthozoa</taxon>
        <taxon>Hexacorallia</taxon>
        <taxon>Actiniaria</taxon>
        <taxon>Edwardsiidae</taxon>
        <taxon>Nematostella</taxon>
    </lineage>
</organism>
<dbReference type="Gene3D" id="2.60.200.20">
    <property type="match status" value="1"/>
</dbReference>
<dbReference type="AlphaFoldDB" id="A7RLA5"/>
<proteinExistence type="predicted"/>
<dbReference type="Proteomes" id="UP000001593">
    <property type="component" value="Unassembled WGS sequence"/>
</dbReference>
<evidence type="ECO:0000256" key="1">
    <source>
        <dbReference type="ARBA" id="ARBA00004123"/>
    </source>
</evidence>
<feature type="compositionally biased region" description="Low complexity" evidence="3">
    <location>
        <begin position="210"/>
        <end position="221"/>
    </location>
</feature>
<dbReference type="Pfam" id="PF00498">
    <property type="entry name" value="FHA"/>
    <property type="match status" value="1"/>
</dbReference>
<dbReference type="InterPro" id="IPR042803">
    <property type="entry name" value="TCF19"/>
</dbReference>
<protein>
    <recommendedName>
        <fullName evidence="4">FHA domain-containing protein</fullName>
    </recommendedName>
</protein>
<dbReference type="eggNOG" id="ENOG502SBAZ">
    <property type="taxonomic scope" value="Eukaryota"/>
</dbReference>
<dbReference type="InterPro" id="IPR008984">
    <property type="entry name" value="SMAD_FHA_dom_sf"/>
</dbReference>
<feature type="compositionally biased region" description="Polar residues" evidence="3">
    <location>
        <begin position="184"/>
        <end position="199"/>
    </location>
</feature>
<dbReference type="STRING" id="45351.A7RLA5"/>
<sequence length="341" mass="37380">MKENSEFCLRRIGSPPSFPGIRDVFSLSEGVNIVGRNPGKSDVYLDSMKHKALISRLHARIIYTTDNDTAKLTICDTSLNGTFVNDRKIIDTVEVKLGDVVTFGHLRGAVLAPGTVAKQPDSEFRFKLDRLYLRPNNTSNCRQNQQHVQPNQQSSKGSPKTDQSPLKKPLFEALIPDLSPLLKHQTSSKHTTPRSSPSGQHKCITPTHDSPSIMSISSTLESSQCSEDDELLAFAVAAGNAMEDESDEELFSVDIPSKMSITNSRGNTKSESKIRDDPNRLPSPMSEKSFSNDDKSRNKQGTQGIVEIGHTGIAQEDRGVKDALGNCSEKAISNNISKLTL</sequence>
<keyword evidence="6" id="KW-1185">Reference proteome</keyword>
<dbReference type="SUPFAM" id="SSF49879">
    <property type="entry name" value="SMAD/FHA domain"/>
    <property type="match status" value="1"/>
</dbReference>
<feature type="compositionally biased region" description="Basic and acidic residues" evidence="3">
    <location>
        <begin position="268"/>
        <end position="279"/>
    </location>
</feature>
<feature type="domain" description="FHA" evidence="4">
    <location>
        <begin position="32"/>
        <end position="89"/>
    </location>
</feature>
<feature type="compositionally biased region" description="Low complexity" evidence="3">
    <location>
        <begin position="143"/>
        <end position="153"/>
    </location>
</feature>
<dbReference type="EMBL" id="DS469517">
    <property type="protein sequence ID" value="EDO47828.1"/>
    <property type="molecule type" value="Genomic_DNA"/>
</dbReference>
<reference evidence="5 6" key="1">
    <citation type="journal article" date="2007" name="Science">
        <title>Sea anemone genome reveals ancestral eumetazoan gene repertoire and genomic organization.</title>
        <authorList>
            <person name="Putnam N.H."/>
            <person name="Srivastava M."/>
            <person name="Hellsten U."/>
            <person name="Dirks B."/>
            <person name="Chapman J."/>
            <person name="Salamov A."/>
            <person name="Terry A."/>
            <person name="Shapiro H."/>
            <person name="Lindquist E."/>
            <person name="Kapitonov V.V."/>
            <person name="Jurka J."/>
            <person name="Genikhovich G."/>
            <person name="Grigoriev I.V."/>
            <person name="Lucas S.M."/>
            <person name="Steele R.E."/>
            <person name="Finnerty J.R."/>
            <person name="Technau U."/>
            <person name="Martindale M.Q."/>
            <person name="Rokhsar D.S."/>
        </authorList>
    </citation>
    <scope>NUCLEOTIDE SEQUENCE [LARGE SCALE GENOMIC DNA]</scope>
    <source>
        <strain evidence="6">CH2 X CH6</strain>
    </source>
</reference>
<dbReference type="GO" id="GO:0005634">
    <property type="term" value="C:nucleus"/>
    <property type="evidence" value="ECO:0000318"/>
    <property type="project" value="GO_Central"/>
</dbReference>
<evidence type="ECO:0000313" key="5">
    <source>
        <dbReference type="EMBL" id="EDO47828.1"/>
    </source>
</evidence>
<dbReference type="GO" id="GO:0010468">
    <property type="term" value="P:regulation of gene expression"/>
    <property type="evidence" value="ECO:0000318"/>
    <property type="project" value="GO_Central"/>
</dbReference>
<feature type="compositionally biased region" description="Polar residues" evidence="3">
    <location>
        <begin position="154"/>
        <end position="164"/>
    </location>
</feature>
<feature type="region of interest" description="Disordered" evidence="3">
    <location>
        <begin position="181"/>
        <end position="221"/>
    </location>
</feature>
<evidence type="ECO:0000259" key="4">
    <source>
        <dbReference type="PROSITE" id="PS50006"/>
    </source>
</evidence>
<dbReference type="PANTHER" id="PTHR15464:SF1">
    <property type="entry name" value="TRANSCRIPTION FACTOR 19"/>
    <property type="match status" value="1"/>
</dbReference>
<comment type="subcellular location">
    <subcellularLocation>
        <location evidence="1">Nucleus</location>
    </subcellularLocation>
</comment>
<feature type="region of interest" description="Disordered" evidence="3">
    <location>
        <begin position="136"/>
        <end position="166"/>
    </location>
</feature>
<evidence type="ECO:0000256" key="2">
    <source>
        <dbReference type="ARBA" id="ARBA00023242"/>
    </source>
</evidence>